<reference evidence="1" key="2">
    <citation type="journal article" date="2021" name="Genome Biol. Evol.">
        <title>Developing a high-quality reference genome for a parasitic bivalve with doubly uniparental inheritance (Bivalvia: Unionida).</title>
        <authorList>
            <person name="Smith C.H."/>
        </authorList>
    </citation>
    <scope>NUCLEOTIDE SEQUENCE</scope>
    <source>
        <strain evidence="1">CHS0354</strain>
        <tissue evidence="1">Mantle</tissue>
    </source>
</reference>
<keyword evidence="2" id="KW-1185">Reference proteome</keyword>
<dbReference type="AlphaFoldDB" id="A0AAE0T1W4"/>
<reference evidence="1" key="1">
    <citation type="journal article" date="2021" name="Genome Biol. Evol.">
        <title>A High-Quality Reference Genome for a Parasitic Bivalve with Doubly Uniparental Inheritance (Bivalvia: Unionida).</title>
        <authorList>
            <person name="Smith C.H."/>
        </authorList>
    </citation>
    <scope>NUCLEOTIDE SEQUENCE</scope>
    <source>
        <strain evidence="1">CHS0354</strain>
    </source>
</reference>
<organism evidence="1 2">
    <name type="scientific">Potamilus streckersoni</name>
    <dbReference type="NCBI Taxonomy" id="2493646"/>
    <lineage>
        <taxon>Eukaryota</taxon>
        <taxon>Metazoa</taxon>
        <taxon>Spiralia</taxon>
        <taxon>Lophotrochozoa</taxon>
        <taxon>Mollusca</taxon>
        <taxon>Bivalvia</taxon>
        <taxon>Autobranchia</taxon>
        <taxon>Heteroconchia</taxon>
        <taxon>Palaeoheterodonta</taxon>
        <taxon>Unionida</taxon>
        <taxon>Unionoidea</taxon>
        <taxon>Unionidae</taxon>
        <taxon>Ambleminae</taxon>
        <taxon>Lampsilini</taxon>
        <taxon>Potamilus</taxon>
    </lineage>
</organism>
<proteinExistence type="predicted"/>
<dbReference type="Proteomes" id="UP001195483">
    <property type="component" value="Unassembled WGS sequence"/>
</dbReference>
<name>A0AAE0T1W4_9BIVA</name>
<evidence type="ECO:0000313" key="1">
    <source>
        <dbReference type="EMBL" id="KAK3601673.1"/>
    </source>
</evidence>
<accession>A0AAE0T1W4</accession>
<gene>
    <name evidence="1" type="ORF">CHS0354_038240</name>
</gene>
<protein>
    <submittedName>
        <fullName evidence="1">Uncharacterized protein</fullName>
    </submittedName>
</protein>
<sequence>MDKYWLLSAEILKDWEPLKKFFKAEFVDIKTKSVSSSTQVAESIDKPYAHKKVENILMFLISPTNKLFVLFLDFTVKMYDDVLVGLQSDEPKMHVLSKMLVNQIVKALCHFFKPAAM</sequence>
<comment type="caution">
    <text evidence="1">The sequence shown here is derived from an EMBL/GenBank/DDBJ whole genome shotgun (WGS) entry which is preliminary data.</text>
</comment>
<evidence type="ECO:0000313" key="2">
    <source>
        <dbReference type="Proteomes" id="UP001195483"/>
    </source>
</evidence>
<dbReference type="EMBL" id="JAEAOA010002230">
    <property type="protein sequence ID" value="KAK3601673.1"/>
    <property type="molecule type" value="Genomic_DNA"/>
</dbReference>
<reference evidence="1" key="3">
    <citation type="submission" date="2023-05" db="EMBL/GenBank/DDBJ databases">
        <authorList>
            <person name="Smith C.H."/>
        </authorList>
    </citation>
    <scope>NUCLEOTIDE SEQUENCE</scope>
    <source>
        <strain evidence="1">CHS0354</strain>
        <tissue evidence="1">Mantle</tissue>
    </source>
</reference>